<dbReference type="InterPro" id="IPR010310">
    <property type="entry name" value="T7SS_ESAT-6-like"/>
</dbReference>
<organism evidence="3 4">
    <name type="scientific">Saccharopolyspora gloriosae</name>
    <dbReference type="NCBI Taxonomy" id="455344"/>
    <lineage>
        <taxon>Bacteria</taxon>
        <taxon>Bacillati</taxon>
        <taxon>Actinomycetota</taxon>
        <taxon>Actinomycetes</taxon>
        <taxon>Pseudonocardiales</taxon>
        <taxon>Pseudonocardiaceae</taxon>
        <taxon>Saccharopolyspora</taxon>
    </lineage>
</organism>
<feature type="compositionally biased region" description="Gly residues" evidence="1">
    <location>
        <begin position="284"/>
        <end position="293"/>
    </location>
</feature>
<evidence type="ECO:0000259" key="2">
    <source>
        <dbReference type="Pfam" id="PF01464"/>
    </source>
</evidence>
<feature type="region of interest" description="Disordered" evidence="1">
    <location>
        <begin position="200"/>
        <end position="306"/>
    </location>
</feature>
<dbReference type="SUPFAM" id="SSF140453">
    <property type="entry name" value="EsxAB dimer-like"/>
    <property type="match status" value="1"/>
</dbReference>
<evidence type="ECO:0000256" key="1">
    <source>
        <dbReference type="SAM" id="MobiDB-lite"/>
    </source>
</evidence>
<dbReference type="EMBL" id="JACHIV010000001">
    <property type="protein sequence ID" value="MBB5072753.1"/>
    <property type="molecule type" value="Genomic_DNA"/>
</dbReference>
<feature type="domain" description="Transglycosylase SLT" evidence="2">
    <location>
        <begin position="329"/>
        <end position="405"/>
    </location>
</feature>
<feature type="compositionally biased region" description="Low complexity" evidence="1">
    <location>
        <begin position="270"/>
        <end position="283"/>
    </location>
</feature>
<protein>
    <submittedName>
        <fullName evidence="3">WXG100 family type VII secretion target</fullName>
    </submittedName>
</protein>
<dbReference type="InterPro" id="IPR036689">
    <property type="entry name" value="ESAT-6-like_sf"/>
</dbReference>
<dbReference type="Pfam" id="PF06013">
    <property type="entry name" value="WXG100"/>
    <property type="match status" value="1"/>
</dbReference>
<gene>
    <name evidence="3" type="ORF">BJ969_005841</name>
</gene>
<dbReference type="InterPro" id="IPR023346">
    <property type="entry name" value="Lysozyme-like_dom_sf"/>
</dbReference>
<sequence length="420" mass="42471">MGISGEVAGKPGGAALAEQLRKVENSKPDAIREIGRRWRTASGSTGDADGQVQSAVTGLDGAWQGASADAFVGYMGQVRGGFDAAKQTLESSADALDQAADAVRTAKDAVNAIGERALADARNAENTYQQAVLAHPNDPPAHQLAAQVRDDAIRRAMDAHAQEATTKVAEADDGLNAALTSLNDAAGGMNEVFTKIPKAGEQGFTPAQGRSTEWKFQDPEGPANTAPSNAAPGTTPPGGPGQGGPGDSTGGSTGNSGSSSGSGGPGGSSSGSSSGSEGASGSSGSSGGLGSSGGPPSSGPPPGDVDQWIREAIKILQENGIPVTEDNIDEIWTIIEKESGGDPHAINDWDSNAAKGTPSKGLMQCIDPTFEAHKLPGHDDIYDPVDNIIAGVRYTFDRYGGFEGHPGLKAMSDGGGYQGY</sequence>
<evidence type="ECO:0000313" key="3">
    <source>
        <dbReference type="EMBL" id="MBB5072753.1"/>
    </source>
</evidence>
<comment type="caution">
    <text evidence="3">The sequence shown here is derived from an EMBL/GenBank/DDBJ whole genome shotgun (WGS) entry which is preliminary data.</text>
</comment>
<feature type="compositionally biased region" description="Gly residues" evidence="1">
    <location>
        <begin position="240"/>
        <end position="269"/>
    </location>
</feature>
<dbReference type="Proteomes" id="UP000580474">
    <property type="component" value="Unassembled WGS sequence"/>
</dbReference>
<dbReference type="CDD" id="cd13402">
    <property type="entry name" value="LT_TF-like"/>
    <property type="match status" value="1"/>
</dbReference>
<dbReference type="Gene3D" id="1.10.530.10">
    <property type="match status" value="1"/>
</dbReference>
<name>A0A840NRY0_9PSEU</name>
<evidence type="ECO:0000313" key="4">
    <source>
        <dbReference type="Proteomes" id="UP000580474"/>
    </source>
</evidence>
<dbReference type="SUPFAM" id="SSF53955">
    <property type="entry name" value="Lysozyme-like"/>
    <property type="match status" value="1"/>
</dbReference>
<reference evidence="3 4" key="1">
    <citation type="submission" date="2020-08" db="EMBL/GenBank/DDBJ databases">
        <title>Sequencing the genomes of 1000 actinobacteria strains.</title>
        <authorList>
            <person name="Klenk H.-P."/>
        </authorList>
    </citation>
    <scope>NUCLEOTIDE SEQUENCE [LARGE SCALE GENOMIC DNA]</scope>
    <source>
        <strain evidence="3 4">DSM 45582</strain>
    </source>
</reference>
<dbReference type="Pfam" id="PF01464">
    <property type="entry name" value="SLT"/>
    <property type="match status" value="1"/>
</dbReference>
<proteinExistence type="predicted"/>
<accession>A0A840NRY0</accession>
<feature type="compositionally biased region" description="Low complexity" evidence="1">
    <location>
        <begin position="221"/>
        <end position="233"/>
    </location>
</feature>
<dbReference type="Gene3D" id="1.10.287.1060">
    <property type="entry name" value="ESAT-6-like"/>
    <property type="match status" value="1"/>
</dbReference>
<dbReference type="InterPro" id="IPR008258">
    <property type="entry name" value="Transglycosylase_SLT_dom_1"/>
</dbReference>
<dbReference type="RefSeq" id="WP_184484312.1">
    <property type="nucleotide sequence ID" value="NZ_JACHIV010000001.1"/>
</dbReference>
<keyword evidence="4" id="KW-1185">Reference proteome</keyword>
<dbReference type="AlphaFoldDB" id="A0A840NRY0"/>